<evidence type="ECO:0000313" key="2">
    <source>
        <dbReference type="EMBL" id="AVJ29798.1"/>
    </source>
</evidence>
<accession>A0A2S0ICW6</accession>
<dbReference type="RefSeq" id="WP_105240463.1">
    <property type="nucleotide sequence ID" value="NZ_CP023270.1"/>
</dbReference>
<dbReference type="Proteomes" id="UP000239477">
    <property type="component" value="Chromosome"/>
</dbReference>
<dbReference type="PANTHER" id="PTHR42928:SF5">
    <property type="entry name" value="BLR1237 PROTEIN"/>
    <property type="match status" value="1"/>
</dbReference>
<sequence>MKDENQPVYGRRRLIKAMGYGLALSPFLAAPARANWPSDKAIRMVIPFSAGGATDLLGRALASEMGKGLNQSIVVENRAGAGGSVGAQAVAGSPADGYTLMLASGSMFTVNQFIYSKLPYSLNDFSLIAKVASGPMVITVNAELPVNNTRELIAYAKARPGKLSFSSAGVGSQTHMAGEAFTDAAGIDLMHVPYKGEGPGYTDLMAGIIQVAVGNINAIAPLLKGGRLRALSVTGKERAALLPGVPTTAEDGVPGFEFTGWFALMAPAGTPQGAIDRLLAVARQAVEQPGLKRYLQDQGMSPTIVPAAALQKEIAAESAKWQALVQKKGITAT</sequence>
<dbReference type="InterPro" id="IPR005064">
    <property type="entry name" value="BUG"/>
</dbReference>
<proteinExistence type="inferred from homology"/>
<reference evidence="2 3" key="1">
    <citation type="submission" date="2017-09" db="EMBL/GenBank/DDBJ databases">
        <title>Genomic, metabolic, and phenotypic characteristics of bacterial isolates from the natural microbiome of the model nematode Caenorhabditis elegans.</title>
        <authorList>
            <person name="Zimmermann J."/>
            <person name="Obeng N."/>
            <person name="Yang W."/>
            <person name="Obeng O."/>
            <person name="Kissoyan K."/>
            <person name="Pees B."/>
            <person name="Dirksen P."/>
            <person name="Hoppner M."/>
            <person name="Franke A."/>
            <person name="Rosenstiel P."/>
            <person name="Leippe M."/>
            <person name="Dierking K."/>
            <person name="Kaleta C."/>
            <person name="Schulenburg H."/>
        </authorList>
    </citation>
    <scope>NUCLEOTIDE SEQUENCE [LARGE SCALE GENOMIC DNA]</scope>
    <source>
        <strain evidence="2 3">MYb73</strain>
    </source>
</reference>
<dbReference type="AlphaFoldDB" id="A0A2S0ICW6"/>
<dbReference type="PIRSF" id="PIRSF017082">
    <property type="entry name" value="YflP"/>
    <property type="match status" value="1"/>
</dbReference>
<dbReference type="InterPro" id="IPR006311">
    <property type="entry name" value="TAT_signal"/>
</dbReference>
<keyword evidence="3" id="KW-1185">Reference proteome</keyword>
<dbReference type="PANTHER" id="PTHR42928">
    <property type="entry name" value="TRICARBOXYLATE-BINDING PROTEIN"/>
    <property type="match status" value="1"/>
</dbReference>
<dbReference type="Pfam" id="PF03401">
    <property type="entry name" value="TctC"/>
    <property type="match status" value="1"/>
</dbReference>
<dbReference type="PROSITE" id="PS51318">
    <property type="entry name" value="TAT"/>
    <property type="match status" value="1"/>
</dbReference>
<dbReference type="Gene3D" id="3.40.190.10">
    <property type="entry name" value="Periplasmic binding protein-like II"/>
    <property type="match status" value="1"/>
</dbReference>
<protein>
    <submittedName>
        <fullName evidence="2">LacI family transcriptional regulator</fullName>
    </submittedName>
</protein>
<dbReference type="OrthoDB" id="8678477at2"/>
<name>A0A2S0ICW6_9BURK</name>
<dbReference type="CDD" id="cd07012">
    <property type="entry name" value="PBP2_Bug_TTT"/>
    <property type="match status" value="1"/>
</dbReference>
<gene>
    <name evidence="2" type="ORF">CLM73_23390</name>
</gene>
<organism evidence="2 3">
    <name type="scientific">Achromobacter spanius</name>
    <dbReference type="NCBI Taxonomy" id="217203"/>
    <lineage>
        <taxon>Bacteria</taxon>
        <taxon>Pseudomonadati</taxon>
        <taxon>Pseudomonadota</taxon>
        <taxon>Betaproteobacteria</taxon>
        <taxon>Burkholderiales</taxon>
        <taxon>Alcaligenaceae</taxon>
        <taxon>Achromobacter</taxon>
    </lineage>
</organism>
<evidence type="ECO:0000313" key="3">
    <source>
        <dbReference type="Proteomes" id="UP000239477"/>
    </source>
</evidence>
<dbReference type="InterPro" id="IPR042100">
    <property type="entry name" value="Bug_dom1"/>
</dbReference>
<comment type="similarity">
    <text evidence="1">Belongs to the UPF0065 (bug) family.</text>
</comment>
<dbReference type="EMBL" id="CP023270">
    <property type="protein sequence ID" value="AVJ29798.1"/>
    <property type="molecule type" value="Genomic_DNA"/>
</dbReference>
<dbReference type="Gene3D" id="3.40.190.150">
    <property type="entry name" value="Bordetella uptake gene, domain 1"/>
    <property type="match status" value="1"/>
</dbReference>
<dbReference type="SUPFAM" id="SSF53850">
    <property type="entry name" value="Periplasmic binding protein-like II"/>
    <property type="match status" value="1"/>
</dbReference>
<evidence type="ECO:0000256" key="1">
    <source>
        <dbReference type="ARBA" id="ARBA00006987"/>
    </source>
</evidence>